<feature type="compositionally biased region" description="Low complexity" evidence="1">
    <location>
        <begin position="70"/>
        <end position="99"/>
    </location>
</feature>
<organism evidence="2 3">
    <name type="scientific">Streptomyces cuspidosporus</name>
    <dbReference type="NCBI Taxonomy" id="66882"/>
    <lineage>
        <taxon>Bacteria</taxon>
        <taxon>Bacillati</taxon>
        <taxon>Actinomycetota</taxon>
        <taxon>Actinomycetes</taxon>
        <taxon>Kitasatosporales</taxon>
        <taxon>Streptomycetaceae</taxon>
        <taxon>Streptomyces</taxon>
    </lineage>
</organism>
<reference evidence="3" key="1">
    <citation type="journal article" date="2019" name="Int. J. Syst. Evol. Microbiol.">
        <title>The Global Catalogue of Microorganisms (GCM) 10K type strain sequencing project: providing services to taxonomists for standard genome sequencing and annotation.</title>
        <authorList>
            <consortium name="The Broad Institute Genomics Platform"/>
            <consortium name="The Broad Institute Genome Sequencing Center for Infectious Disease"/>
            <person name="Wu L."/>
            <person name="Ma J."/>
        </authorList>
    </citation>
    <scope>NUCLEOTIDE SEQUENCE [LARGE SCALE GENOMIC DNA]</scope>
    <source>
        <strain evidence="3">JCM 4316</strain>
    </source>
</reference>
<protein>
    <submittedName>
        <fullName evidence="2">Uncharacterized protein</fullName>
    </submittedName>
</protein>
<proteinExistence type="predicted"/>
<keyword evidence="3" id="KW-1185">Reference proteome</keyword>
<feature type="compositionally biased region" description="Gly residues" evidence="1">
    <location>
        <begin position="23"/>
        <end position="34"/>
    </location>
</feature>
<gene>
    <name evidence="2" type="ORF">GCM10010246_75230</name>
</gene>
<feature type="region of interest" description="Disordered" evidence="1">
    <location>
        <begin position="1"/>
        <end position="99"/>
    </location>
</feature>
<sequence length="99" mass="10058">MTRGGDDPRGGTTRGGDDPRGGMTRGGTTRGGTTRGEYPEHGQRGDAVSCCPSAAPATRGGRPERGGARRAGSARYPTGTVSRASARRAPAVEEPFSAV</sequence>
<dbReference type="Proteomes" id="UP001500253">
    <property type="component" value="Unassembled WGS sequence"/>
</dbReference>
<evidence type="ECO:0000313" key="3">
    <source>
        <dbReference type="Proteomes" id="UP001500253"/>
    </source>
</evidence>
<accession>A0ABP5U5M5</accession>
<dbReference type="EMBL" id="BAAASD010000053">
    <property type="protein sequence ID" value="GAA2370198.1"/>
    <property type="molecule type" value="Genomic_DNA"/>
</dbReference>
<name>A0ABP5U5M5_9ACTN</name>
<feature type="compositionally biased region" description="Basic and acidic residues" evidence="1">
    <location>
        <begin position="1"/>
        <end position="20"/>
    </location>
</feature>
<comment type="caution">
    <text evidence="2">The sequence shown here is derived from an EMBL/GenBank/DDBJ whole genome shotgun (WGS) entry which is preliminary data.</text>
</comment>
<evidence type="ECO:0000256" key="1">
    <source>
        <dbReference type="SAM" id="MobiDB-lite"/>
    </source>
</evidence>
<evidence type="ECO:0000313" key="2">
    <source>
        <dbReference type="EMBL" id="GAA2370198.1"/>
    </source>
</evidence>